<dbReference type="Proteomes" id="UP000246077">
    <property type="component" value="Unassembled WGS sequence"/>
</dbReference>
<dbReference type="Pfam" id="PF01370">
    <property type="entry name" value="Epimerase"/>
    <property type="match status" value="1"/>
</dbReference>
<keyword evidence="3" id="KW-1185">Reference proteome</keyword>
<protein>
    <recommendedName>
        <fullName evidence="1">NAD-dependent epimerase/dehydratase domain-containing protein</fullName>
    </recommendedName>
</protein>
<dbReference type="InterPro" id="IPR051783">
    <property type="entry name" value="NAD(P)-dependent_oxidoreduct"/>
</dbReference>
<dbReference type="InterPro" id="IPR001509">
    <property type="entry name" value="Epimerase_deHydtase"/>
</dbReference>
<reference evidence="3" key="1">
    <citation type="submission" date="2018-05" db="EMBL/GenBank/DDBJ databases">
        <title>Zavarzinia sp. HR-AS.</title>
        <authorList>
            <person name="Lee Y."/>
            <person name="Jeon C.O."/>
        </authorList>
    </citation>
    <scope>NUCLEOTIDE SEQUENCE [LARGE SCALE GENOMIC DNA]</scope>
    <source>
        <strain evidence="3">DSM 1231</strain>
    </source>
</reference>
<accession>A0A317EBQ6</accession>
<dbReference type="EMBL" id="QGLF01000001">
    <property type="protein sequence ID" value="PWR23550.1"/>
    <property type="molecule type" value="Genomic_DNA"/>
</dbReference>
<dbReference type="OrthoDB" id="9787292at2"/>
<comment type="caution">
    <text evidence="2">The sequence shown here is derived from an EMBL/GenBank/DDBJ whole genome shotgun (WGS) entry which is preliminary data.</text>
</comment>
<dbReference type="PANTHER" id="PTHR48079">
    <property type="entry name" value="PROTEIN YEEZ"/>
    <property type="match status" value="1"/>
</dbReference>
<sequence length="287" mass="30882">MKILVLGATGTIGAAVATRLAGQGHDVLGLSRRVDSDRILTTLGLPFFRGDMRRPQPWSHLLDQMDTVIQTACTFTDDMDAVDAGIADALIEAGARRPTPLRVLYTGGCWLYGATGDRVAGDGDDFAPPPAFAWMVRHGESLLAAPGLVTAIIHPAMVYHEFAGAFARMVSDAKAGRPIEYWGSIETRWPLVHRDDLADAYRLLLENPGLTGHFNASAEDGVPLAEIVAHVAATHGATRMRHRPLSDVVAEHGAWAEGPTLDQQMAAGKLRALGWRPRHASFRTAIG</sequence>
<dbReference type="SUPFAM" id="SSF51735">
    <property type="entry name" value="NAD(P)-binding Rossmann-fold domains"/>
    <property type="match status" value="1"/>
</dbReference>
<dbReference type="RefSeq" id="WP_109919582.1">
    <property type="nucleotide sequence ID" value="NZ_QGLF01000001.1"/>
</dbReference>
<evidence type="ECO:0000313" key="3">
    <source>
        <dbReference type="Proteomes" id="UP000246077"/>
    </source>
</evidence>
<organism evidence="2 3">
    <name type="scientific">Zavarzinia compransoris</name>
    <dbReference type="NCBI Taxonomy" id="1264899"/>
    <lineage>
        <taxon>Bacteria</taxon>
        <taxon>Pseudomonadati</taxon>
        <taxon>Pseudomonadota</taxon>
        <taxon>Alphaproteobacteria</taxon>
        <taxon>Rhodospirillales</taxon>
        <taxon>Zavarziniaceae</taxon>
        <taxon>Zavarzinia</taxon>
    </lineage>
</organism>
<dbReference type="InterPro" id="IPR036291">
    <property type="entry name" value="NAD(P)-bd_dom_sf"/>
</dbReference>
<dbReference type="GO" id="GO:0004029">
    <property type="term" value="F:aldehyde dehydrogenase (NAD+) activity"/>
    <property type="evidence" value="ECO:0007669"/>
    <property type="project" value="TreeGrafter"/>
</dbReference>
<evidence type="ECO:0000259" key="1">
    <source>
        <dbReference type="Pfam" id="PF01370"/>
    </source>
</evidence>
<dbReference type="Gene3D" id="3.40.50.720">
    <property type="entry name" value="NAD(P)-binding Rossmann-like Domain"/>
    <property type="match status" value="1"/>
</dbReference>
<proteinExistence type="predicted"/>
<evidence type="ECO:0000313" key="2">
    <source>
        <dbReference type="EMBL" id="PWR23550.1"/>
    </source>
</evidence>
<dbReference type="GO" id="GO:0005737">
    <property type="term" value="C:cytoplasm"/>
    <property type="evidence" value="ECO:0007669"/>
    <property type="project" value="TreeGrafter"/>
</dbReference>
<gene>
    <name evidence="2" type="ORF">DKG75_02970</name>
</gene>
<dbReference type="AlphaFoldDB" id="A0A317EBQ6"/>
<feature type="domain" description="NAD-dependent epimerase/dehydratase" evidence="1">
    <location>
        <begin position="3"/>
        <end position="209"/>
    </location>
</feature>
<name>A0A317EBQ6_9PROT</name>
<dbReference type="PANTHER" id="PTHR48079:SF6">
    <property type="entry name" value="NAD(P)-BINDING DOMAIN-CONTAINING PROTEIN-RELATED"/>
    <property type="match status" value="1"/>
</dbReference>